<dbReference type="InterPro" id="IPR058626">
    <property type="entry name" value="MdtA-like_b-barrel"/>
</dbReference>
<evidence type="ECO:0000313" key="10">
    <source>
        <dbReference type="Proteomes" id="UP000318995"/>
    </source>
</evidence>
<dbReference type="InterPro" id="IPR058637">
    <property type="entry name" value="YknX-like_C"/>
</dbReference>
<evidence type="ECO:0000259" key="7">
    <source>
        <dbReference type="Pfam" id="PF25944"/>
    </source>
</evidence>
<dbReference type="InterPro" id="IPR058624">
    <property type="entry name" value="MdtA-like_HH"/>
</dbReference>
<comment type="subcellular location">
    <subcellularLocation>
        <location evidence="1">Cell envelope</location>
    </subcellularLocation>
</comment>
<dbReference type="RefSeq" id="WP_197524880.1">
    <property type="nucleotide sequence ID" value="NZ_SJPH01000003.1"/>
</dbReference>
<dbReference type="Pfam" id="PF25917">
    <property type="entry name" value="BSH_RND"/>
    <property type="match status" value="1"/>
</dbReference>
<evidence type="ECO:0000259" key="5">
    <source>
        <dbReference type="Pfam" id="PF25876"/>
    </source>
</evidence>
<feature type="domain" description="Multidrug resistance protein MdtA-like beta-barrel" evidence="7">
    <location>
        <begin position="279"/>
        <end position="339"/>
    </location>
</feature>
<organism evidence="9 10">
    <name type="scientific">Botrimarina hoheduenensis</name>
    <dbReference type="NCBI Taxonomy" id="2528000"/>
    <lineage>
        <taxon>Bacteria</taxon>
        <taxon>Pseudomonadati</taxon>
        <taxon>Planctomycetota</taxon>
        <taxon>Planctomycetia</taxon>
        <taxon>Pirellulales</taxon>
        <taxon>Lacipirellulaceae</taxon>
        <taxon>Botrimarina</taxon>
    </lineage>
</organism>
<gene>
    <name evidence="9" type="primary">ttgA</name>
    <name evidence="9" type="ORF">Pla111_18220</name>
</gene>
<comment type="similarity">
    <text evidence="2">Belongs to the membrane fusion protein (MFP) (TC 8.A.1) family.</text>
</comment>
<feature type="region of interest" description="Disordered" evidence="4">
    <location>
        <begin position="411"/>
        <end position="437"/>
    </location>
</feature>
<dbReference type="GO" id="GO:0022857">
    <property type="term" value="F:transmembrane transporter activity"/>
    <property type="evidence" value="ECO:0007669"/>
    <property type="project" value="InterPro"/>
</dbReference>
<dbReference type="Proteomes" id="UP000318995">
    <property type="component" value="Unassembled WGS sequence"/>
</dbReference>
<protein>
    <submittedName>
        <fullName evidence="9">Putative efflux pump periplasmic linker TtgA</fullName>
    </submittedName>
</protein>
<feature type="domain" description="YknX-like C-terminal permuted SH3-like" evidence="8">
    <location>
        <begin position="349"/>
        <end position="415"/>
    </location>
</feature>
<feature type="domain" description="Multidrug resistance protein MdtA-like barrel-sandwich hybrid" evidence="6">
    <location>
        <begin position="63"/>
        <end position="244"/>
    </location>
</feature>
<keyword evidence="3" id="KW-0175">Coiled coil</keyword>
<dbReference type="GO" id="GO:0005886">
    <property type="term" value="C:plasma membrane"/>
    <property type="evidence" value="ECO:0007669"/>
    <property type="project" value="TreeGrafter"/>
</dbReference>
<evidence type="ECO:0000313" key="9">
    <source>
        <dbReference type="EMBL" id="TWT46721.1"/>
    </source>
</evidence>
<evidence type="ECO:0000256" key="3">
    <source>
        <dbReference type="SAM" id="Coils"/>
    </source>
</evidence>
<dbReference type="PANTHER" id="PTHR30158">
    <property type="entry name" value="ACRA/E-RELATED COMPONENT OF DRUG EFFLUX TRANSPORTER"/>
    <property type="match status" value="1"/>
</dbReference>
<dbReference type="GO" id="GO:0046677">
    <property type="term" value="P:response to antibiotic"/>
    <property type="evidence" value="ECO:0007669"/>
    <property type="project" value="TreeGrafter"/>
</dbReference>
<dbReference type="Gene3D" id="2.40.50.100">
    <property type="match status" value="2"/>
</dbReference>
<dbReference type="Gene3D" id="2.40.420.20">
    <property type="match status" value="1"/>
</dbReference>
<evidence type="ECO:0000259" key="6">
    <source>
        <dbReference type="Pfam" id="PF25917"/>
    </source>
</evidence>
<evidence type="ECO:0000256" key="4">
    <source>
        <dbReference type="SAM" id="MobiDB-lite"/>
    </source>
</evidence>
<dbReference type="Pfam" id="PF25944">
    <property type="entry name" value="Beta-barrel_RND"/>
    <property type="match status" value="1"/>
</dbReference>
<dbReference type="Gene3D" id="2.40.30.170">
    <property type="match status" value="1"/>
</dbReference>
<dbReference type="Gene3D" id="1.10.287.470">
    <property type="entry name" value="Helix hairpin bin"/>
    <property type="match status" value="2"/>
</dbReference>
<sequence length="456" mass="48878">MTGKGLWRGGILLPLFLWGCGGTADRPGNTGGPPAPKVTVANPLVKQALDWDSYTGRLAAIEEVSVQSRVSGYLISHHFQEGQLVERGQLLFVIDPRPYEAALAQATATADEATAVRSQAESQVRQAEAKKQQSLAQLELAEAQARRARPLVPSGAISEDEYDVLVSAVRQSQADQYAADAEIESARAAVTAAEAAIATAEAAVRAAQLDREYCQILAPISGRIGRRQVTEGNLIAGGLGAATLTTIVSIDPIHADLDANEKALMKYIRLDRSEQRTSSREAKTPVYMALVDEDDYPHQGYIDFVNNRVDRATGTIRARAIFPNPDDILTPGLFVRIQVPGGAPYNAVLIPDEAIATDQASKFVFVVGDDGLAKVRPIKPGRMIRGLRAVLEGLRPEDRVVINGMQRCRPGAPVESVPGEIPLGPDDGLPDSYVPVPPEQWLQKPVNAAAVQGAPQ</sequence>
<feature type="coiled-coil region" evidence="3">
    <location>
        <begin position="103"/>
        <end position="146"/>
    </location>
</feature>
<feature type="domain" description="Multidrug resistance protein MdtA-like alpha-helical hairpin" evidence="5">
    <location>
        <begin position="124"/>
        <end position="188"/>
    </location>
</feature>
<dbReference type="NCBIfam" id="TIGR01730">
    <property type="entry name" value="RND_mfp"/>
    <property type="match status" value="1"/>
</dbReference>
<dbReference type="Pfam" id="PF25876">
    <property type="entry name" value="HH_MFP_RND"/>
    <property type="match status" value="1"/>
</dbReference>
<dbReference type="FunFam" id="2.40.420.20:FF:000001">
    <property type="entry name" value="Efflux RND transporter periplasmic adaptor subunit"/>
    <property type="match status" value="1"/>
</dbReference>
<accession>A0A5C5W9M7</accession>
<keyword evidence="10" id="KW-1185">Reference proteome</keyword>
<feature type="coiled-coil region" evidence="3">
    <location>
        <begin position="183"/>
        <end position="210"/>
    </location>
</feature>
<evidence type="ECO:0000256" key="2">
    <source>
        <dbReference type="ARBA" id="ARBA00009477"/>
    </source>
</evidence>
<dbReference type="GO" id="GO:0030313">
    <property type="term" value="C:cell envelope"/>
    <property type="evidence" value="ECO:0007669"/>
    <property type="project" value="UniProtKB-SubCell"/>
</dbReference>
<dbReference type="InterPro" id="IPR058625">
    <property type="entry name" value="MdtA-like_BSH"/>
</dbReference>
<comment type="caution">
    <text evidence="9">The sequence shown here is derived from an EMBL/GenBank/DDBJ whole genome shotgun (WGS) entry which is preliminary data.</text>
</comment>
<name>A0A5C5W9M7_9BACT</name>
<dbReference type="InterPro" id="IPR006143">
    <property type="entry name" value="RND_pump_MFP"/>
</dbReference>
<evidence type="ECO:0000259" key="8">
    <source>
        <dbReference type="Pfam" id="PF25989"/>
    </source>
</evidence>
<proteinExistence type="inferred from homology"/>
<evidence type="ECO:0000256" key="1">
    <source>
        <dbReference type="ARBA" id="ARBA00004196"/>
    </source>
</evidence>
<dbReference type="EMBL" id="SJPH01000003">
    <property type="protein sequence ID" value="TWT46721.1"/>
    <property type="molecule type" value="Genomic_DNA"/>
</dbReference>
<dbReference type="AlphaFoldDB" id="A0A5C5W9M7"/>
<dbReference type="Pfam" id="PF25989">
    <property type="entry name" value="YknX_C"/>
    <property type="match status" value="1"/>
</dbReference>
<dbReference type="PANTHER" id="PTHR30158:SF10">
    <property type="entry name" value="CATION EFFLUX PUMP"/>
    <property type="match status" value="1"/>
</dbReference>
<dbReference type="SUPFAM" id="SSF111369">
    <property type="entry name" value="HlyD-like secretion proteins"/>
    <property type="match status" value="2"/>
</dbReference>
<reference evidence="9 10" key="1">
    <citation type="submission" date="2019-02" db="EMBL/GenBank/DDBJ databases">
        <title>Deep-cultivation of Planctomycetes and their phenomic and genomic characterization uncovers novel biology.</title>
        <authorList>
            <person name="Wiegand S."/>
            <person name="Jogler M."/>
            <person name="Boedeker C."/>
            <person name="Pinto D."/>
            <person name="Vollmers J."/>
            <person name="Rivas-Marin E."/>
            <person name="Kohn T."/>
            <person name="Peeters S.H."/>
            <person name="Heuer A."/>
            <person name="Rast P."/>
            <person name="Oberbeckmann S."/>
            <person name="Bunk B."/>
            <person name="Jeske O."/>
            <person name="Meyerdierks A."/>
            <person name="Storesund J.E."/>
            <person name="Kallscheuer N."/>
            <person name="Luecker S."/>
            <person name="Lage O.M."/>
            <person name="Pohl T."/>
            <person name="Merkel B.J."/>
            <person name="Hornburger P."/>
            <person name="Mueller R.-W."/>
            <person name="Bruemmer F."/>
            <person name="Labrenz M."/>
            <person name="Spormann A.M."/>
            <person name="Op Den Camp H."/>
            <person name="Overmann J."/>
            <person name="Amann R."/>
            <person name="Jetten M.S.M."/>
            <person name="Mascher T."/>
            <person name="Medema M.H."/>
            <person name="Devos D.P."/>
            <person name="Kaster A.-K."/>
            <person name="Ovreas L."/>
            <person name="Rohde M."/>
            <person name="Galperin M.Y."/>
            <person name="Jogler C."/>
        </authorList>
    </citation>
    <scope>NUCLEOTIDE SEQUENCE [LARGE SCALE GENOMIC DNA]</scope>
    <source>
        <strain evidence="9 10">Pla111</strain>
    </source>
</reference>